<dbReference type="EMBL" id="BPLR01011219">
    <property type="protein sequence ID" value="GIY44960.1"/>
    <property type="molecule type" value="Genomic_DNA"/>
</dbReference>
<accession>A0AAV4TJK9</accession>
<evidence type="ECO:0000313" key="1">
    <source>
        <dbReference type="EMBL" id="GIY44960.1"/>
    </source>
</evidence>
<dbReference type="Pfam" id="PF05380">
    <property type="entry name" value="Peptidase_A17"/>
    <property type="match status" value="1"/>
</dbReference>
<dbReference type="AlphaFoldDB" id="A0AAV4TJK9"/>
<evidence type="ECO:0000313" key="2">
    <source>
        <dbReference type="Proteomes" id="UP001054945"/>
    </source>
</evidence>
<keyword evidence="2" id="KW-1185">Reference proteome</keyword>
<dbReference type="Proteomes" id="UP001054945">
    <property type="component" value="Unassembled WGS sequence"/>
</dbReference>
<organism evidence="1 2">
    <name type="scientific">Caerostris extrusa</name>
    <name type="common">Bark spider</name>
    <name type="synonym">Caerostris bankana</name>
    <dbReference type="NCBI Taxonomy" id="172846"/>
    <lineage>
        <taxon>Eukaryota</taxon>
        <taxon>Metazoa</taxon>
        <taxon>Ecdysozoa</taxon>
        <taxon>Arthropoda</taxon>
        <taxon>Chelicerata</taxon>
        <taxon>Arachnida</taxon>
        <taxon>Araneae</taxon>
        <taxon>Araneomorphae</taxon>
        <taxon>Entelegynae</taxon>
        <taxon>Araneoidea</taxon>
        <taxon>Araneidae</taxon>
        <taxon>Caerostris</taxon>
    </lineage>
</organism>
<dbReference type="InterPro" id="IPR008042">
    <property type="entry name" value="Retrotrans_Pao"/>
</dbReference>
<proteinExistence type="predicted"/>
<sequence length="93" mass="10405">MKFIANKSRISPLKQIAIPLLELCGAVLHVKLIHKVKDALRIDFASAHLWSDSTIEPSKKENLLTLDEVEAAETLAIINEQRSLKNNKAMICN</sequence>
<reference evidence="1 2" key="1">
    <citation type="submission" date="2021-06" db="EMBL/GenBank/DDBJ databases">
        <title>Caerostris extrusa draft genome.</title>
        <authorList>
            <person name="Kono N."/>
            <person name="Arakawa K."/>
        </authorList>
    </citation>
    <scope>NUCLEOTIDE SEQUENCE [LARGE SCALE GENOMIC DNA]</scope>
</reference>
<name>A0AAV4TJK9_CAEEX</name>
<comment type="caution">
    <text evidence="1">The sequence shown here is derived from an EMBL/GenBank/DDBJ whole genome shotgun (WGS) entry which is preliminary data.</text>
</comment>
<gene>
    <name evidence="1" type="ORF">CEXT_750681</name>
</gene>
<protein>
    <submittedName>
        <fullName evidence="1">Uncharacterized protein</fullName>
    </submittedName>
</protein>